<dbReference type="RefSeq" id="XP_033663634.1">
    <property type="nucleotide sequence ID" value="XM_033813827.1"/>
</dbReference>
<dbReference type="OrthoDB" id="3646259at2759"/>
<feature type="region of interest" description="Disordered" evidence="1">
    <location>
        <begin position="1"/>
        <end position="34"/>
    </location>
</feature>
<feature type="compositionally biased region" description="Basic and acidic residues" evidence="1">
    <location>
        <begin position="1"/>
        <end position="15"/>
    </location>
</feature>
<evidence type="ECO:0000256" key="1">
    <source>
        <dbReference type="SAM" id="MobiDB-lite"/>
    </source>
</evidence>
<dbReference type="GeneID" id="54567099"/>
<dbReference type="Proteomes" id="UP000799537">
    <property type="component" value="Unassembled WGS sequence"/>
</dbReference>
<keyword evidence="3" id="KW-1185">Reference proteome</keyword>
<accession>A0A6A6C6T5</accession>
<dbReference type="AlphaFoldDB" id="A0A6A6C6T5"/>
<evidence type="ECO:0000313" key="2">
    <source>
        <dbReference type="EMBL" id="KAF2162745.1"/>
    </source>
</evidence>
<sequence length="233" mass="25954">MDVQSEHLPYDRVPEDSPNINHLTDPIPAPSESAHSGEVRSFIVNVLVQQYSIDSEQAQELARLWTVGSGREFRQFPARLFVEIFGLQAGWVLYKEVSARVIEEKVKTMDVFDYRKRAIGDPTHENIEVVFGIWVGLIVGQHVYLAEKCAQTRVEGELSLQTFVGKNGLIDTCYGVVGSMPSILSHAAQTSIASRIFIAPYRLVLAFGTSSSSNIKPHVAVIDLVEQRWTGQP</sequence>
<organism evidence="2 3">
    <name type="scientific">Zasmidium cellare ATCC 36951</name>
    <dbReference type="NCBI Taxonomy" id="1080233"/>
    <lineage>
        <taxon>Eukaryota</taxon>
        <taxon>Fungi</taxon>
        <taxon>Dikarya</taxon>
        <taxon>Ascomycota</taxon>
        <taxon>Pezizomycotina</taxon>
        <taxon>Dothideomycetes</taxon>
        <taxon>Dothideomycetidae</taxon>
        <taxon>Mycosphaerellales</taxon>
        <taxon>Mycosphaerellaceae</taxon>
        <taxon>Zasmidium</taxon>
    </lineage>
</organism>
<reference evidence="2" key="1">
    <citation type="journal article" date="2020" name="Stud. Mycol.">
        <title>101 Dothideomycetes genomes: a test case for predicting lifestyles and emergence of pathogens.</title>
        <authorList>
            <person name="Haridas S."/>
            <person name="Albert R."/>
            <person name="Binder M."/>
            <person name="Bloem J."/>
            <person name="Labutti K."/>
            <person name="Salamov A."/>
            <person name="Andreopoulos B."/>
            <person name="Baker S."/>
            <person name="Barry K."/>
            <person name="Bills G."/>
            <person name="Bluhm B."/>
            <person name="Cannon C."/>
            <person name="Castanera R."/>
            <person name="Culley D."/>
            <person name="Daum C."/>
            <person name="Ezra D."/>
            <person name="Gonzalez J."/>
            <person name="Henrissat B."/>
            <person name="Kuo A."/>
            <person name="Liang C."/>
            <person name="Lipzen A."/>
            <person name="Lutzoni F."/>
            <person name="Magnuson J."/>
            <person name="Mondo S."/>
            <person name="Nolan M."/>
            <person name="Ohm R."/>
            <person name="Pangilinan J."/>
            <person name="Park H.-J."/>
            <person name="Ramirez L."/>
            <person name="Alfaro M."/>
            <person name="Sun H."/>
            <person name="Tritt A."/>
            <person name="Yoshinaga Y."/>
            <person name="Zwiers L.-H."/>
            <person name="Turgeon B."/>
            <person name="Goodwin S."/>
            <person name="Spatafora J."/>
            <person name="Crous P."/>
            <person name="Grigoriev I."/>
        </authorList>
    </citation>
    <scope>NUCLEOTIDE SEQUENCE</scope>
    <source>
        <strain evidence="2">ATCC 36951</strain>
    </source>
</reference>
<dbReference type="EMBL" id="ML993612">
    <property type="protein sequence ID" value="KAF2162745.1"/>
    <property type="molecule type" value="Genomic_DNA"/>
</dbReference>
<gene>
    <name evidence="2" type="ORF">M409DRAFT_58141</name>
</gene>
<evidence type="ECO:0000313" key="3">
    <source>
        <dbReference type="Proteomes" id="UP000799537"/>
    </source>
</evidence>
<proteinExistence type="predicted"/>
<name>A0A6A6C6T5_ZASCE</name>
<protein>
    <submittedName>
        <fullName evidence="2">Uncharacterized protein</fullName>
    </submittedName>
</protein>